<dbReference type="Gene3D" id="3.40.50.300">
    <property type="entry name" value="P-loop containing nucleotide triphosphate hydrolases"/>
    <property type="match status" value="1"/>
</dbReference>
<accession>E9SBX0</accession>
<dbReference type="SUPFAM" id="SSF48024">
    <property type="entry name" value="N-terminal domain of DnaB helicase"/>
    <property type="match status" value="1"/>
</dbReference>
<keyword evidence="2 12" id="KW-0639">Primosome</keyword>
<keyword evidence="4 12" id="KW-0547">Nucleotide-binding</keyword>
<dbReference type="GO" id="GO:0005829">
    <property type="term" value="C:cytosol"/>
    <property type="evidence" value="ECO:0007669"/>
    <property type="project" value="TreeGrafter"/>
</dbReference>
<dbReference type="Proteomes" id="UP000004259">
    <property type="component" value="Unassembled WGS sequence"/>
</dbReference>
<organism evidence="14 15">
    <name type="scientific">Ruminococcus albus 8</name>
    <dbReference type="NCBI Taxonomy" id="246199"/>
    <lineage>
        <taxon>Bacteria</taxon>
        <taxon>Bacillati</taxon>
        <taxon>Bacillota</taxon>
        <taxon>Clostridia</taxon>
        <taxon>Eubacteriales</taxon>
        <taxon>Oscillospiraceae</taxon>
        <taxon>Ruminococcus</taxon>
    </lineage>
</organism>
<gene>
    <name evidence="14" type="primary">dnaB</name>
    <name evidence="14" type="ORF">CUS_6786</name>
</gene>
<keyword evidence="15" id="KW-1185">Reference proteome</keyword>
<keyword evidence="3 12" id="KW-0235">DNA replication</keyword>
<evidence type="ECO:0000256" key="3">
    <source>
        <dbReference type="ARBA" id="ARBA00022705"/>
    </source>
</evidence>
<protein>
    <recommendedName>
        <fullName evidence="11 12">Replicative DNA helicase</fullName>
        <ecNumber evidence="11 12">5.6.2.3</ecNumber>
    </recommendedName>
</protein>
<dbReference type="STRING" id="246199.CUS_6786"/>
<keyword evidence="8 12" id="KW-0238">DNA-binding</keyword>
<keyword evidence="5 12" id="KW-0378">Hydrolase</keyword>
<evidence type="ECO:0000313" key="14">
    <source>
        <dbReference type="EMBL" id="EGC03203.1"/>
    </source>
</evidence>
<comment type="catalytic activity">
    <reaction evidence="10 12">
        <text>ATP + H2O = ADP + phosphate + H(+)</text>
        <dbReference type="Rhea" id="RHEA:13065"/>
        <dbReference type="ChEBI" id="CHEBI:15377"/>
        <dbReference type="ChEBI" id="CHEBI:15378"/>
        <dbReference type="ChEBI" id="CHEBI:30616"/>
        <dbReference type="ChEBI" id="CHEBI:43474"/>
        <dbReference type="ChEBI" id="CHEBI:456216"/>
        <dbReference type="EC" id="5.6.2.3"/>
    </reaction>
</comment>
<dbReference type="InterPro" id="IPR027417">
    <property type="entry name" value="P-loop_NTPase"/>
</dbReference>
<dbReference type="Pfam" id="PF03796">
    <property type="entry name" value="DnaB_C"/>
    <property type="match status" value="1"/>
</dbReference>
<evidence type="ECO:0000313" key="15">
    <source>
        <dbReference type="Proteomes" id="UP000004259"/>
    </source>
</evidence>
<reference evidence="14 15" key="1">
    <citation type="submission" date="2011-02" db="EMBL/GenBank/DDBJ databases">
        <authorList>
            <person name="Nelson K.E."/>
            <person name="Sutton G."/>
            <person name="Torralba M."/>
            <person name="Durkin S."/>
            <person name="Harkins D."/>
            <person name="Montgomery R."/>
            <person name="Ziemer C."/>
            <person name="Klaassens E."/>
            <person name="Ocuiv P."/>
            <person name="Morrison M."/>
        </authorList>
    </citation>
    <scope>NUCLEOTIDE SEQUENCE [LARGE SCALE GENOMIC DNA]</scope>
    <source>
        <strain evidence="14 15">8</strain>
    </source>
</reference>
<sequence>MPDRIDNIDYDGAAPADKVQRAIPFSPEAEEAVIGSILLDPIGTREKAMEMLKPENFYMPQLQKVFSILMRMFTTGKAEDIVTVVDECVNTGVFETSTMAMNYLYGLMENVPSTKNIESYCNIILQKAQMRSLLNVANEIIDGVNKGGNDPGALLDSAEQKIFNIRQGKDVEGLTRISDVIVETFHHLTEISGPDAAEFQGARSGFSQLDSITTGLQKTDLIVLAARPAMGKSAFALNMAVNCCKATKRDVVIFSLEMGKEQLVSRMLASEGKVNNTLLRNGEMKDDDWTKLAEAADVLSQLPIYLDDGAGGVTVPKMKAKLRRMKNLGLVVIDYIQLMESPNKHSSRVTEVSEITRQIKLMAKELSVPIIALSQLSRSSEKREDKRPMLSDLRESGSIEQDADIIMFLYRDAYYADSKEDQTVAECIVAKNRHGQTATVKLSWIGEYTLFRGLEFRKDEK</sequence>
<dbReference type="OrthoDB" id="9773982at2"/>
<dbReference type="NCBIfam" id="TIGR00665">
    <property type="entry name" value="DnaB"/>
    <property type="match status" value="1"/>
</dbReference>
<evidence type="ECO:0000256" key="8">
    <source>
        <dbReference type="ARBA" id="ARBA00023125"/>
    </source>
</evidence>
<dbReference type="GO" id="GO:0006269">
    <property type="term" value="P:DNA replication, synthesis of primer"/>
    <property type="evidence" value="ECO:0007669"/>
    <property type="project" value="UniProtKB-UniRule"/>
</dbReference>
<dbReference type="InterPro" id="IPR007694">
    <property type="entry name" value="DNA_helicase_DnaB-like_C"/>
</dbReference>
<dbReference type="InterPro" id="IPR007692">
    <property type="entry name" value="DNA_helicase_DnaB"/>
</dbReference>
<dbReference type="GO" id="GO:0003677">
    <property type="term" value="F:DNA binding"/>
    <property type="evidence" value="ECO:0007669"/>
    <property type="project" value="UniProtKB-UniRule"/>
</dbReference>
<name>E9SBX0_RUMAL</name>
<keyword evidence="7 12" id="KW-0067">ATP-binding</keyword>
<dbReference type="InterPro" id="IPR007693">
    <property type="entry name" value="DNA_helicase_DnaB-like_N"/>
</dbReference>
<evidence type="ECO:0000256" key="7">
    <source>
        <dbReference type="ARBA" id="ARBA00022840"/>
    </source>
</evidence>
<evidence type="ECO:0000256" key="5">
    <source>
        <dbReference type="ARBA" id="ARBA00022801"/>
    </source>
</evidence>
<evidence type="ECO:0000256" key="9">
    <source>
        <dbReference type="ARBA" id="ARBA00023235"/>
    </source>
</evidence>
<dbReference type="PROSITE" id="PS51199">
    <property type="entry name" value="SF4_HELICASE"/>
    <property type="match status" value="1"/>
</dbReference>
<evidence type="ECO:0000256" key="12">
    <source>
        <dbReference type="RuleBase" id="RU362085"/>
    </source>
</evidence>
<comment type="caution">
    <text evidence="14">The sequence shown here is derived from an EMBL/GenBank/DDBJ whole genome shotgun (WGS) entry which is preliminary data.</text>
</comment>
<dbReference type="InterPro" id="IPR036185">
    <property type="entry name" value="DNA_heli_DnaB-like_N_sf"/>
</dbReference>
<evidence type="ECO:0000256" key="11">
    <source>
        <dbReference type="NCBIfam" id="TIGR00665"/>
    </source>
</evidence>
<comment type="function">
    <text evidence="12">The main replicative DNA helicase, it participates in initiation and elongation during chromosome replication. Travels ahead of the DNA replisome, separating dsDNA into templates for DNA synthesis. A processive ATP-dependent 5'-3' DNA helicase it has DNA-dependent ATPase activity.</text>
</comment>
<keyword evidence="9" id="KW-0413">Isomerase</keyword>
<dbReference type="PANTHER" id="PTHR30153">
    <property type="entry name" value="REPLICATIVE DNA HELICASE DNAB"/>
    <property type="match status" value="1"/>
</dbReference>
<dbReference type="GO" id="GO:0016887">
    <property type="term" value="F:ATP hydrolysis activity"/>
    <property type="evidence" value="ECO:0007669"/>
    <property type="project" value="RHEA"/>
</dbReference>
<proteinExistence type="inferred from homology"/>
<dbReference type="Gene3D" id="1.10.860.10">
    <property type="entry name" value="DNAb Helicase, Chain A"/>
    <property type="match status" value="1"/>
</dbReference>
<feature type="domain" description="SF4 helicase" evidence="13">
    <location>
        <begin position="195"/>
        <end position="458"/>
    </location>
</feature>
<keyword evidence="6 12" id="KW-0347">Helicase</keyword>
<dbReference type="GO" id="GO:1990077">
    <property type="term" value="C:primosome complex"/>
    <property type="evidence" value="ECO:0007669"/>
    <property type="project" value="UniProtKB-UniRule"/>
</dbReference>
<evidence type="ECO:0000256" key="1">
    <source>
        <dbReference type="ARBA" id="ARBA00008428"/>
    </source>
</evidence>
<evidence type="ECO:0000256" key="10">
    <source>
        <dbReference type="ARBA" id="ARBA00048954"/>
    </source>
</evidence>
<dbReference type="SUPFAM" id="SSF52540">
    <property type="entry name" value="P-loop containing nucleoside triphosphate hydrolases"/>
    <property type="match status" value="1"/>
</dbReference>
<dbReference type="EMBL" id="ADKM02000075">
    <property type="protein sequence ID" value="EGC03203.1"/>
    <property type="molecule type" value="Genomic_DNA"/>
</dbReference>
<evidence type="ECO:0000256" key="4">
    <source>
        <dbReference type="ARBA" id="ARBA00022741"/>
    </source>
</evidence>
<dbReference type="GO" id="GO:0043139">
    <property type="term" value="F:5'-3' DNA helicase activity"/>
    <property type="evidence" value="ECO:0007669"/>
    <property type="project" value="UniProtKB-EC"/>
</dbReference>
<dbReference type="AlphaFoldDB" id="E9SBX0"/>
<evidence type="ECO:0000259" key="13">
    <source>
        <dbReference type="PROSITE" id="PS51199"/>
    </source>
</evidence>
<dbReference type="EC" id="5.6.2.3" evidence="11 12"/>
<dbReference type="Pfam" id="PF00772">
    <property type="entry name" value="DnaB"/>
    <property type="match status" value="1"/>
</dbReference>
<dbReference type="InterPro" id="IPR016136">
    <property type="entry name" value="DNA_helicase_N/primase_C"/>
</dbReference>
<dbReference type="CDD" id="cd00984">
    <property type="entry name" value="DnaB_C"/>
    <property type="match status" value="1"/>
</dbReference>
<dbReference type="GO" id="GO:0005524">
    <property type="term" value="F:ATP binding"/>
    <property type="evidence" value="ECO:0007669"/>
    <property type="project" value="UniProtKB-UniRule"/>
</dbReference>
<dbReference type="eggNOG" id="COG0305">
    <property type="taxonomic scope" value="Bacteria"/>
</dbReference>
<dbReference type="PANTHER" id="PTHR30153:SF2">
    <property type="entry name" value="REPLICATIVE DNA HELICASE"/>
    <property type="match status" value="1"/>
</dbReference>
<evidence type="ECO:0000256" key="2">
    <source>
        <dbReference type="ARBA" id="ARBA00022515"/>
    </source>
</evidence>
<dbReference type="RefSeq" id="WP_002849400.1">
    <property type="nucleotide sequence ID" value="NZ_ADKM02000075.1"/>
</dbReference>
<evidence type="ECO:0000256" key="6">
    <source>
        <dbReference type="ARBA" id="ARBA00022806"/>
    </source>
</evidence>
<comment type="similarity">
    <text evidence="1 12">Belongs to the helicase family. DnaB subfamily.</text>
</comment>